<feature type="domain" description="Tripartite ATP-independent periplasmic transporters DctQ component" evidence="10">
    <location>
        <begin position="27"/>
        <end position="157"/>
    </location>
</feature>
<feature type="transmembrane region" description="Helical" evidence="9">
    <location>
        <begin position="12"/>
        <end position="33"/>
    </location>
</feature>
<evidence type="ECO:0000256" key="8">
    <source>
        <dbReference type="ARBA" id="ARBA00038436"/>
    </source>
</evidence>
<keyword evidence="5 9" id="KW-0812">Transmembrane</keyword>
<dbReference type="RefSeq" id="WP_109795526.1">
    <property type="nucleotide sequence ID" value="NZ_PHIG01000029.1"/>
</dbReference>
<protein>
    <recommendedName>
        <fullName evidence="9">TRAP transporter small permease protein</fullName>
    </recommendedName>
</protein>
<dbReference type="GO" id="GO:0022857">
    <property type="term" value="F:transmembrane transporter activity"/>
    <property type="evidence" value="ECO:0007669"/>
    <property type="project" value="UniProtKB-UniRule"/>
</dbReference>
<dbReference type="Proteomes" id="UP000229498">
    <property type="component" value="Unassembled WGS sequence"/>
</dbReference>
<sequence length="184" mass="20685">MTRRLGHWLRYLTSGLAIVADALVALMMLHIAFEVMMRYVFGISVPGTLTLVSKYYLPAVVFLPLAMAERRGNHISVEVLTQVMPRRVQKALEVFAWILATAVFATLAYQTLLDALKKTRIGAFELDFGYQFMTWPSYYVLPVGFAAIALVLLYKIAITLFRKPDHLGMETDDGPAEPAVSKRI</sequence>
<organism evidence="11 12">
    <name type="scientific">Minwuia thermotolerans</name>
    <dbReference type="NCBI Taxonomy" id="2056226"/>
    <lineage>
        <taxon>Bacteria</taxon>
        <taxon>Pseudomonadati</taxon>
        <taxon>Pseudomonadota</taxon>
        <taxon>Alphaproteobacteria</taxon>
        <taxon>Minwuiales</taxon>
        <taxon>Minwuiaceae</taxon>
        <taxon>Minwuia</taxon>
    </lineage>
</organism>
<feature type="transmembrane region" description="Helical" evidence="9">
    <location>
        <begin position="94"/>
        <end position="112"/>
    </location>
</feature>
<keyword evidence="3" id="KW-1003">Cell membrane</keyword>
<evidence type="ECO:0000259" key="10">
    <source>
        <dbReference type="Pfam" id="PF04290"/>
    </source>
</evidence>
<evidence type="ECO:0000256" key="5">
    <source>
        <dbReference type="ARBA" id="ARBA00022692"/>
    </source>
</evidence>
<evidence type="ECO:0000256" key="3">
    <source>
        <dbReference type="ARBA" id="ARBA00022475"/>
    </source>
</evidence>
<dbReference type="InterPro" id="IPR055348">
    <property type="entry name" value="DctQ"/>
</dbReference>
<keyword evidence="7 9" id="KW-0472">Membrane</keyword>
<gene>
    <name evidence="11" type="ORF">CVT23_08095</name>
</gene>
<comment type="subcellular location">
    <subcellularLocation>
        <location evidence="1 9">Cell inner membrane</location>
        <topology evidence="1 9">Multi-pass membrane protein</topology>
    </subcellularLocation>
</comment>
<dbReference type="OrthoDB" id="4250245at2"/>
<keyword evidence="12" id="KW-1185">Reference proteome</keyword>
<evidence type="ECO:0000313" key="12">
    <source>
        <dbReference type="Proteomes" id="UP000229498"/>
    </source>
</evidence>
<dbReference type="PANTHER" id="PTHR35011:SF10">
    <property type="entry name" value="TRAP TRANSPORTER SMALL PERMEASE PROTEIN"/>
    <property type="match status" value="1"/>
</dbReference>
<evidence type="ECO:0000256" key="2">
    <source>
        <dbReference type="ARBA" id="ARBA00022448"/>
    </source>
</evidence>
<dbReference type="Pfam" id="PF04290">
    <property type="entry name" value="DctQ"/>
    <property type="match status" value="1"/>
</dbReference>
<keyword evidence="6 9" id="KW-1133">Transmembrane helix</keyword>
<dbReference type="PANTHER" id="PTHR35011">
    <property type="entry name" value="2,3-DIKETO-L-GULONATE TRAP TRANSPORTER SMALL PERMEASE PROTEIN YIAM"/>
    <property type="match status" value="1"/>
</dbReference>
<keyword evidence="4 9" id="KW-0997">Cell inner membrane</keyword>
<dbReference type="GO" id="GO:0015740">
    <property type="term" value="P:C4-dicarboxylate transport"/>
    <property type="evidence" value="ECO:0007669"/>
    <property type="project" value="TreeGrafter"/>
</dbReference>
<accession>A0A2M9G3Q6</accession>
<keyword evidence="2 9" id="KW-0813">Transport</keyword>
<dbReference type="InterPro" id="IPR007387">
    <property type="entry name" value="TRAP_DctQ"/>
</dbReference>
<name>A0A2M9G3Q6_9PROT</name>
<evidence type="ECO:0000256" key="4">
    <source>
        <dbReference type="ARBA" id="ARBA00022519"/>
    </source>
</evidence>
<evidence type="ECO:0000256" key="7">
    <source>
        <dbReference type="ARBA" id="ARBA00023136"/>
    </source>
</evidence>
<comment type="function">
    <text evidence="9">Part of the tripartite ATP-independent periplasmic (TRAP) transport system.</text>
</comment>
<reference evidence="11 12" key="1">
    <citation type="submission" date="2017-11" db="EMBL/GenBank/DDBJ databases">
        <title>Draft genome sequence of Rhizobiales bacterium SY3-13.</title>
        <authorList>
            <person name="Sun C."/>
        </authorList>
    </citation>
    <scope>NUCLEOTIDE SEQUENCE [LARGE SCALE GENOMIC DNA]</scope>
    <source>
        <strain evidence="11 12">SY3-13</strain>
    </source>
</reference>
<proteinExistence type="inferred from homology"/>
<evidence type="ECO:0000313" key="11">
    <source>
        <dbReference type="EMBL" id="PJK30330.1"/>
    </source>
</evidence>
<comment type="subunit">
    <text evidence="9">The complex comprises the extracytoplasmic solute receptor protein and the two transmembrane proteins.</text>
</comment>
<evidence type="ECO:0000256" key="9">
    <source>
        <dbReference type="RuleBase" id="RU369079"/>
    </source>
</evidence>
<evidence type="ECO:0000256" key="6">
    <source>
        <dbReference type="ARBA" id="ARBA00022989"/>
    </source>
</evidence>
<dbReference type="EMBL" id="PHIG01000029">
    <property type="protein sequence ID" value="PJK30330.1"/>
    <property type="molecule type" value="Genomic_DNA"/>
</dbReference>
<dbReference type="AlphaFoldDB" id="A0A2M9G3Q6"/>
<feature type="transmembrane region" description="Helical" evidence="9">
    <location>
        <begin position="132"/>
        <end position="154"/>
    </location>
</feature>
<dbReference type="GO" id="GO:0005886">
    <property type="term" value="C:plasma membrane"/>
    <property type="evidence" value="ECO:0007669"/>
    <property type="project" value="UniProtKB-SubCell"/>
</dbReference>
<comment type="caution">
    <text evidence="11">The sequence shown here is derived from an EMBL/GenBank/DDBJ whole genome shotgun (WGS) entry which is preliminary data.</text>
</comment>
<comment type="similarity">
    <text evidence="8 9">Belongs to the TRAP transporter small permease family.</text>
</comment>
<feature type="transmembrane region" description="Helical" evidence="9">
    <location>
        <begin position="39"/>
        <end position="66"/>
    </location>
</feature>
<evidence type="ECO:0000256" key="1">
    <source>
        <dbReference type="ARBA" id="ARBA00004429"/>
    </source>
</evidence>